<protein>
    <recommendedName>
        <fullName evidence="2">Helicase HerA central domain-containing protein</fullName>
    </recommendedName>
</protein>
<comment type="caution">
    <text evidence="3">The sequence shown here is derived from an EMBL/GenBank/DDBJ whole genome shotgun (WGS) entry which is preliminary data.</text>
</comment>
<dbReference type="InterPro" id="IPR027417">
    <property type="entry name" value="P-loop_NTPase"/>
</dbReference>
<dbReference type="EMBL" id="BBSA01000020">
    <property type="protein sequence ID" value="GAM65464.1"/>
    <property type="molecule type" value="Genomic_DNA"/>
</dbReference>
<proteinExistence type="predicted"/>
<feature type="transmembrane region" description="Helical" evidence="1">
    <location>
        <begin position="45"/>
        <end position="64"/>
    </location>
</feature>
<evidence type="ECO:0000313" key="3">
    <source>
        <dbReference type="EMBL" id="GAM65464.1"/>
    </source>
</evidence>
<sequence>MRRLVIFFTLLGLGLGTLANFSVPLLIHALQTAYTVPPSKLSYPFISYFYIPIFILGITIHITVRRTLAPVLNQTKEKLTKKTKMARDERTDVRTVKDFLPESFPYDPMDYIDLSKGVFVGLDREHKPQYIPLEDIQKQHCGINGTTGAGKGVATGLILHQLIQAGEGTFVLDPKNDEWAPHLMKHACEQAGKPFYLIDLNKKAEQLDLLADAR</sequence>
<organism evidence="3 4">
    <name type="scientific">Vibrio ishigakensis</name>
    <dbReference type="NCBI Taxonomy" id="1481914"/>
    <lineage>
        <taxon>Bacteria</taxon>
        <taxon>Pseudomonadati</taxon>
        <taxon>Pseudomonadota</taxon>
        <taxon>Gammaproteobacteria</taxon>
        <taxon>Vibrionales</taxon>
        <taxon>Vibrionaceae</taxon>
        <taxon>Vibrio</taxon>
    </lineage>
</organism>
<name>A0A0B8PS62_9VIBR</name>
<keyword evidence="1" id="KW-1133">Transmembrane helix</keyword>
<evidence type="ECO:0000259" key="2">
    <source>
        <dbReference type="Pfam" id="PF01935"/>
    </source>
</evidence>
<keyword evidence="1" id="KW-0472">Membrane</keyword>
<dbReference type="Pfam" id="PF01935">
    <property type="entry name" value="DUF87"/>
    <property type="match status" value="1"/>
</dbReference>
<dbReference type="Gene3D" id="3.40.50.300">
    <property type="entry name" value="P-loop containing nucleotide triphosphate hydrolases"/>
    <property type="match status" value="1"/>
</dbReference>
<reference evidence="3 4" key="1">
    <citation type="submission" date="2015-01" db="EMBL/GenBank/DDBJ databases">
        <title>Vibrio sp. C5 JCM 19232 whole genome shotgun sequence.</title>
        <authorList>
            <person name="Sawabe T."/>
            <person name="Meirelles P."/>
            <person name="Feng G."/>
            <person name="Sayaka M."/>
            <person name="Hattori M."/>
            <person name="Ohkuma M."/>
        </authorList>
    </citation>
    <scope>NUCLEOTIDE SEQUENCE [LARGE SCALE GENOMIC DNA]</scope>
    <source>
        <strain evidence="3 4">JCM19232</strain>
    </source>
</reference>
<evidence type="ECO:0000256" key="1">
    <source>
        <dbReference type="SAM" id="Phobius"/>
    </source>
</evidence>
<keyword evidence="1" id="KW-0812">Transmembrane</keyword>
<dbReference type="SUPFAM" id="SSF52540">
    <property type="entry name" value="P-loop containing nucleoside triphosphate hydrolases"/>
    <property type="match status" value="1"/>
</dbReference>
<dbReference type="InterPro" id="IPR002789">
    <property type="entry name" value="HerA_central"/>
</dbReference>
<accession>A0A0B8PS62</accession>
<feature type="domain" description="Helicase HerA central" evidence="2">
    <location>
        <begin position="123"/>
        <end position="177"/>
    </location>
</feature>
<evidence type="ECO:0000313" key="4">
    <source>
        <dbReference type="Proteomes" id="UP000031670"/>
    </source>
</evidence>
<dbReference type="Proteomes" id="UP000031670">
    <property type="component" value="Unassembled WGS sequence"/>
</dbReference>
<dbReference type="AlphaFoldDB" id="A0A0B8PS62"/>
<gene>
    <name evidence="3" type="ORF">JCM19232_4964</name>
</gene>
<reference evidence="3 4" key="2">
    <citation type="submission" date="2015-01" db="EMBL/GenBank/DDBJ databases">
        <authorList>
            <consortium name="NBRP consortium"/>
            <person name="Sawabe T."/>
            <person name="Meirelles P."/>
            <person name="Feng G."/>
            <person name="Sayaka M."/>
            <person name="Hattori M."/>
            <person name="Ohkuma M."/>
        </authorList>
    </citation>
    <scope>NUCLEOTIDE SEQUENCE [LARGE SCALE GENOMIC DNA]</scope>
    <source>
        <strain evidence="3 4">JCM19232</strain>
    </source>
</reference>